<feature type="transmembrane region" description="Helical" evidence="7">
    <location>
        <begin position="199"/>
        <end position="220"/>
    </location>
</feature>
<dbReference type="PROSITE" id="PS00211">
    <property type="entry name" value="ABC_TRANSPORTER_1"/>
    <property type="match status" value="1"/>
</dbReference>
<keyword evidence="6 7" id="KW-0472">Membrane</keyword>
<dbReference type="SMART" id="SM00382">
    <property type="entry name" value="AAA"/>
    <property type="match status" value="1"/>
</dbReference>
<dbReference type="KEGG" id="sulj:SJPD1_1450"/>
<evidence type="ECO:0000256" key="6">
    <source>
        <dbReference type="ARBA" id="ARBA00023136"/>
    </source>
</evidence>
<dbReference type="Pfam" id="PF00005">
    <property type="entry name" value="ABC_tran"/>
    <property type="match status" value="1"/>
</dbReference>
<dbReference type="InterPro" id="IPR003593">
    <property type="entry name" value="AAA+_ATPase"/>
</dbReference>
<gene>
    <name evidence="10" type="ORF">SJPD1_1450</name>
</gene>
<dbReference type="PANTHER" id="PTHR24221:SF654">
    <property type="entry name" value="ATP-BINDING CASSETTE SUB-FAMILY B MEMBER 6"/>
    <property type="match status" value="1"/>
</dbReference>
<dbReference type="InterPro" id="IPR027417">
    <property type="entry name" value="P-loop_NTPase"/>
</dbReference>
<dbReference type="AlphaFoldDB" id="A0A290HW18"/>
<dbReference type="PROSITE" id="PS50929">
    <property type="entry name" value="ABC_TM1F"/>
    <property type="match status" value="1"/>
</dbReference>
<dbReference type="InterPro" id="IPR039421">
    <property type="entry name" value="Type_1_exporter"/>
</dbReference>
<evidence type="ECO:0000259" key="9">
    <source>
        <dbReference type="PROSITE" id="PS50929"/>
    </source>
</evidence>
<dbReference type="InterPro" id="IPR036640">
    <property type="entry name" value="ABC1_TM_sf"/>
</dbReference>
<dbReference type="GO" id="GO:0005886">
    <property type="term" value="C:plasma membrane"/>
    <property type="evidence" value="ECO:0007669"/>
    <property type="project" value="UniProtKB-SubCell"/>
</dbReference>
<dbReference type="Gene3D" id="1.20.1560.10">
    <property type="entry name" value="ABC transporter type 1, transmembrane domain"/>
    <property type="match status" value="1"/>
</dbReference>
<reference evidence="11" key="1">
    <citation type="submission" date="2017-09" db="EMBL/GenBank/DDBJ databases">
        <title>The complete genome of Sulfurospirillum sp. JPD-1.</title>
        <authorList>
            <person name="Goris T."/>
        </authorList>
    </citation>
    <scope>NUCLEOTIDE SEQUENCE [LARGE SCALE GENOMIC DNA]</scope>
    <source>
        <strain evidence="11">JPD-1</strain>
    </source>
</reference>
<comment type="subcellular location">
    <subcellularLocation>
        <location evidence="1">Cell membrane</location>
        <topology evidence="1">Multi-pass membrane protein</topology>
    </subcellularLocation>
</comment>
<dbReference type="GO" id="GO:0034040">
    <property type="term" value="F:ATPase-coupled lipid transmembrane transporter activity"/>
    <property type="evidence" value="ECO:0007669"/>
    <property type="project" value="TreeGrafter"/>
</dbReference>
<evidence type="ECO:0000256" key="5">
    <source>
        <dbReference type="ARBA" id="ARBA00022989"/>
    </source>
</evidence>
<organism evidence="10 11">
    <name type="scientific">Sulfurospirillum diekertiae</name>
    <dbReference type="NCBI Taxonomy" id="1854492"/>
    <lineage>
        <taxon>Bacteria</taxon>
        <taxon>Pseudomonadati</taxon>
        <taxon>Campylobacterota</taxon>
        <taxon>Epsilonproteobacteria</taxon>
        <taxon>Campylobacterales</taxon>
        <taxon>Sulfurospirillaceae</taxon>
        <taxon>Sulfurospirillum</taxon>
    </lineage>
</organism>
<dbReference type="GO" id="GO:0005524">
    <property type="term" value="F:ATP binding"/>
    <property type="evidence" value="ECO:0007669"/>
    <property type="project" value="UniProtKB-KW"/>
</dbReference>
<dbReference type="InterPro" id="IPR011527">
    <property type="entry name" value="ABC1_TM_dom"/>
</dbReference>
<keyword evidence="2 7" id="KW-0812">Transmembrane</keyword>
<evidence type="ECO:0000256" key="4">
    <source>
        <dbReference type="ARBA" id="ARBA00022840"/>
    </source>
</evidence>
<dbReference type="GO" id="GO:0140359">
    <property type="term" value="F:ABC-type transporter activity"/>
    <property type="evidence" value="ECO:0007669"/>
    <property type="project" value="InterPro"/>
</dbReference>
<dbReference type="SUPFAM" id="SSF52540">
    <property type="entry name" value="P-loop containing nucleoside triphosphate hydrolases"/>
    <property type="match status" value="1"/>
</dbReference>
<dbReference type="Pfam" id="PF00664">
    <property type="entry name" value="ABC_membrane"/>
    <property type="match status" value="1"/>
</dbReference>
<keyword evidence="5 7" id="KW-1133">Transmembrane helix</keyword>
<keyword evidence="10" id="KW-0378">Hydrolase</keyword>
<protein>
    <submittedName>
        <fullName evidence="10">Phospholipid ABC transporter, ATP-binding protein MlaF</fullName>
        <ecNumber evidence="10">3.6.3.-</ecNumber>
    </submittedName>
</protein>
<dbReference type="PANTHER" id="PTHR24221">
    <property type="entry name" value="ATP-BINDING CASSETTE SUB-FAMILY B"/>
    <property type="match status" value="1"/>
</dbReference>
<evidence type="ECO:0000256" key="1">
    <source>
        <dbReference type="ARBA" id="ARBA00004651"/>
    </source>
</evidence>
<feature type="domain" description="ABC transmembrane type-1" evidence="9">
    <location>
        <begin position="1"/>
        <end position="259"/>
    </location>
</feature>
<keyword evidence="3" id="KW-0547">Nucleotide-binding</keyword>
<evidence type="ECO:0000313" key="11">
    <source>
        <dbReference type="Proteomes" id="UP000217349"/>
    </source>
</evidence>
<name>A0A290HW18_9BACT</name>
<dbReference type="InterPro" id="IPR003439">
    <property type="entry name" value="ABC_transporter-like_ATP-bd"/>
</dbReference>
<feature type="transmembrane region" description="Helical" evidence="7">
    <location>
        <begin position="226"/>
        <end position="247"/>
    </location>
</feature>
<evidence type="ECO:0000259" key="8">
    <source>
        <dbReference type="PROSITE" id="PS50893"/>
    </source>
</evidence>
<dbReference type="InterPro" id="IPR017871">
    <property type="entry name" value="ABC_transporter-like_CS"/>
</dbReference>
<evidence type="ECO:0000256" key="7">
    <source>
        <dbReference type="SAM" id="Phobius"/>
    </source>
</evidence>
<dbReference type="Gene3D" id="3.40.50.300">
    <property type="entry name" value="P-loop containing nucleotide triphosphate hydrolases"/>
    <property type="match status" value="1"/>
</dbReference>
<feature type="transmembrane region" description="Helical" evidence="7">
    <location>
        <begin position="91"/>
        <end position="110"/>
    </location>
</feature>
<keyword evidence="4 10" id="KW-0067">ATP-binding</keyword>
<dbReference type="SUPFAM" id="SSF90123">
    <property type="entry name" value="ABC transporter transmembrane region"/>
    <property type="match status" value="1"/>
</dbReference>
<dbReference type="Proteomes" id="UP000217349">
    <property type="component" value="Chromosome"/>
</dbReference>
<feature type="domain" description="ABC transporter" evidence="8">
    <location>
        <begin position="291"/>
        <end position="523"/>
    </location>
</feature>
<evidence type="ECO:0000256" key="2">
    <source>
        <dbReference type="ARBA" id="ARBA00022692"/>
    </source>
</evidence>
<proteinExistence type="predicted"/>
<dbReference type="FunFam" id="3.40.50.300:FF:000218">
    <property type="entry name" value="Multidrug ABC transporter ATP-binding protein"/>
    <property type="match status" value="1"/>
</dbReference>
<dbReference type="PROSITE" id="PS50893">
    <property type="entry name" value="ABC_TRANSPORTER_2"/>
    <property type="match status" value="1"/>
</dbReference>
<evidence type="ECO:0000313" key="10">
    <source>
        <dbReference type="EMBL" id="ATB69559.1"/>
    </source>
</evidence>
<evidence type="ECO:0000256" key="3">
    <source>
        <dbReference type="ARBA" id="ARBA00022741"/>
    </source>
</evidence>
<dbReference type="CDD" id="cd18552">
    <property type="entry name" value="ABC_6TM_MsbA_like"/>
    <property type="match status" value="1"/>
</dbReference>
<feature type="transmembrane region" description="Helical" evidence="7">
    <location>
        <begin position="116"/>
        <end position="134"/>
    </location>
</feature>
<dbReference type="EMBL" id="CP023275">
    <property type="protein sequence ID" value="ATB69559.1"/>
    <property type="molecule type" value="Genomic_DNA"/>
</dbReference>
<accession>A0A290HW18</accession>
<dbReference type="EC" id="3.6.3.-" evidence="10"/>
<dbReference type="GO" id="GO:0016887">
    <property type="term" value="F:ATP hydrolysis activity"/>
    <property type="evidence" value="ECO:0007669"/>
    <property type="project" value="InterPro"/>
</dbReference>
<sequence length="525" mass="58883">MDEIFIAKDKEMLELLPYAIIAVYALKEAGRYTQAYYTAYIGQDIIKRFRDIILENLLKLDLSFFHEYRTGELISRNTNDVERVRTVVSNLIPEFLSQTLTIFGLVGVVIYQSPELAFYSLIIMPLAIYPLSVLSKKMKKVSRQSQEKVSDITAKLSEIFNNIEIIQANNAQTYEHELFKKDNERYFKLTMKSVKVNELVSPVMETLGSIGVAVVILVGGKEVIEGGMSVGAFFSFLTALFMLYTPIKRISGLYNKMQDALVASERIFFLLDQRSSIPVGTEMLPSKIDTISFNHVSLFYGEKEALQDVSLEAKAGEMIALIGDSGGGKSSLMNILMRFYDPTTGDVCINGTNLKSFDLHDLRHNIAMVTQRVYIFHDSVAANVAYGKEINENNVIDALKKANAYEFIQNLPEGIHTHLDEFGTNLSGGQRQRIAIARAIYTNPQVLILDEATSALDSQSEQKITEAIENLIKDKITFVIAHRLSTIKKADKIALLKHGKICAIGSDEELLANSKEYLKLKGLQH</sequence>